<protein>
    <recommendedName>
        <fullName evidence="1">AbiEi antitoxin N-terminal domain-containing protein</fullName>
    </recommendedName>
</protein>
<dbReference type="AlphaFoldDB" id="A0A7W6JZ81"/>
<proteinExistence type="predicted"/>
<dbReference type="RefSeq" id="WP_184000531.1">
    <property type="nucleotide sequence ID" value="NZ_JACIEH010000005.1"/>
</dbReference>
<gene>
    <name evidence="2" type="ORF">GGR46_004770</name>
</gene>
<comment type="caution">
    <text evidence="2">The sequence shown here is derived from an EMBL/GenBank/DDBJ whole genome shotgun (WGS) entry which is preliminary data.</text>
</comment>
<dbReference type="EMBL" id="JACIEH010000005">
    <property type="protein sequence ID" value="MBB4101180.1"/>
    <property type="molecule type" value="Genomic_DNA"/>
</dbReference>
<name>A0A7W6JZ81_9SPHN</name>
<evidence type="ECO:0000313" key="3">
    <source>
        <dbReference type="Proteomes" id="UP000557392"/>
    </source>
</evidence>
<evidence type="ECO:0000313" key="2">
    <source>
        <dbReference type="EMBL" id="MBB4101180.1"/>
    </source>
</evidence>
<feature type="domain" description="AbiEi antitoxin N-terminal" evidence="1">
    <location>
        <begin position="46"/>
        <end position="81"/>
    </location>
</feature>
<reference evidence="2 3" key="1">
    <citation type="submission" date="2020-08" db="EMBL/GenBank/DDBJ databases">
        <title>Genomic Encyclopedia of Type Strains, Phase IV (KMG-IV): sequencing the most valuable type-strain genomes for metagenomic binning, comparative biology and taxonomic classification.</title>
        <authorList>
            <person name="Goeker M."/>
        </authorList>
    </citation>
    <scope>NUCLEOTIDE SEQUENCE [LARGE SCALE GENOMIC DNA]</scope>
    <source>
        <strain evidence="2 3">DSM 101806</strain>
    </source>
</reference>
<dbReference type="Proteomes" id="UP000557392">
    <property type="component" value="Unassembled WGS sequence"/>
</dbReference>
<dbReference type="InterPro" id="IPR025159">
    <property type="entry name" value="AbiEi_N"/>
</dbReference>
<dbReference type="Pfam" id="PF13338">
    <property type="entry name" value="AbiEi_4"/>
    <property type="match status" value="1"/>
</dbReference>
<evidence type="ECO:0000259" key="1">
    <source>
        <dbReference type="Pfam" id="PF13338"/>
    </source>
</evidence>
<keyword evidence="3" id="KW-1185">Reference proteome</keyword>
<organism evidence="2 3">
    <name type="scientific">Sphingomonas kyeonggiensis</name>
    <dbReference type="NCBI Taxonomy" id="1268553"/>
    <lineage>
        <taxon>Bacteria</taxon>
        <taxon>Pseudomonadati</taxon>
        <taxon>Pseudomonadota</taxon>
        <taxon>Alphaproteobacteria</taxon>
        <taxon>Sphingomonadales</taxon>
        <taxon>Sphingomonadaceae</taxon>
        <taxon>Sphingomonas</taxon>
    </lineage>
</organism>
<sequence>MSQATGLIAYARRGHAFGRDHAVGSTGSIVAAQPSLCAGEVIRRLRGRGTVSAAELRAAGISPQYASQLRQRGILERVAHGQSRLAHRFDHATS</sequence>
<accession>A0A7W6JZ81</accession>